<evidence type="ECO:0000313" key="4">
    <source>
        <dbReference type="EMBL" id="KEQ23880.1"/>
    </source>
</evidence>
<dbReference type="Gene3D" id="3.40.50.20">
    <property type="match status" value="1"/>
</dbReference>
<dbReference type="CDD" id="cd03360">
    <property type="entry name" value="LbH_AT_putative"/>
    <property type="match status" value="1"/>
</dbReference>
<gene>
    <name evidence="4" type="ORF">ET33_12705</name>
</gene>
<dbReference type="InterPro" id="IPR050179">
    <property type="entry name" value="Trans_hexapeptide_repeat"/>
</dbReference>
<organism evidence="4 5">
    <name type="scientific">Paenibacillus tyrfis</name>
    <dbReference type="NCBI Taxonomy" id="1501230"/>
    <lineage>
        <taxon>Bacteria</taxon>
        <taxon>Bacillati</taxon>
        <taxon>Bacillota</taxon>
        <taxon>Bacilli</taxon>
        <taxon>Bacillales</taxon>
        <taxon>Paenibacillaceae</taxon>
        <taxon>Paenibacillus</taxon>
    </lineage>
</organism>
<comment type="caution">
    <text evidence="4">The sequence shown here is derived from an EMBL/GenBank/DDBJ whole genome shotgun (WGS) entry which is preliminary data.</text>
</comment>
<feature type="site" description="Increases basicity of active site His" evidence="1">
    <location>
        <position position="137"/>
    </location>
</feature>
<reference evidence="4 5" key="1">
    <citation type="submission" date="2014-06" db="EMBL/GenBank/DDBJ databases">
        <title>Draft genome sequence of Paenibacillus sp. MSt1.</title>
        <authorList>
            <person name="Aw Y.K."/>
            <person name="Ong K.S."/>
            <person name="Gan H.M."/>
            <person name="Lee S.M."/>
        </authorList>
    </citation>
    <scope>NUCLEOTIDE SEQUENCE [LARGE SCALE GENOMIC DNA]</scope>
    <source>
        <strain evidence="4 5">MSt1</strain>
    </source>
</reference>
<dbReference type="PANTHER" id="PTHR43300">
    <property type="entry name" value="ACETYLTRANSFERASE"/>
    <property type="match status" value="1"/>
</dbReference>
<dbReference type="NCBIfam" id="TIGR03570">
    <property type="entry name" value="NeuD_NnaD"/>
    <property type="match status" value="1"/>
</dbReference>
<sequence length="220" mass="22720">MKKLVLIGGGGHGKVVLDVMRAQGDYELAGIGDDKYTHSFRQDGILHGPVADMAELLQDDDCRLFIAIGSNRTRRAVMERLGYPESRYAVLIHPRATLGSGVTIGGGSVVMPGAVINHGARIGAQCIINTGAIVEHENALGSFVHISPSAALAGDVTVGDGTHIGLGAKVIEGLTIGSWSTLGAGAVAIDDIPAQCTAVGVPAKPIKFADQPGQLAQRRA</sequence>
<proteinExistence type="predicted"/>
<dbReference type="OrthoDB" id="9794407at2"/>
<dbReference type="RefSeq" id="WP_036687462.1">
    <property type="nucleotide sequence ID" value="NZ_JNVM01000019.1"/>
</dbReference>
<keyword evidence="5" id="KW-1185">Reference proteome</keyword>
<dbReference type="InterPro" id="IPR041561">
    <property type="entry name" value="PglD_N"/>
</dbReference>
<evidence type="ECO:0000256" key="1">
    <source>
        <dbReference type="PIRSR" id="PIRSR620019-1"/>
    </source>
</evidence>
<dbReference type="InterPro" id="IPR020019">
    <property type="entry name" value="AcTrfase_PglD-like"/>
</dbReference>
<evidence type="ECO:0000313" key="5">
    <source>
        <dbReference type="Proteomes" id="UP000028123"/>
    </source>
</evidence>
<evidence type="ECO:0000256" key="2">
    <source>
        <dbReference type="PIRSR" id="PIRSR620019-2"/>
    </source>
</evidence>
<feature type="binding site" evidence="2">
    <location>
        <position position="145"/>
    </location>
    <ligand>
        <name>acetyl-CoA</name>
        <dbReference type="ChEBI" id="CHEBI:57288"/>
    </ligand>
</feature>
<dbReference type="Pfam" id="PF17836">
    <property type="entry name" value="PglD_N"/>
    <property type="match status" value="1"/>
</dbReference>
<feature type="binding site" evidence="2">
    <location>
        <position position="69"/>
    </location>
    <ligand>
        <name>substrate</name>
    </ligand>
</feature>
<dbReference type="eggNOG" id="COG0110">
    <property type="taxonomic scope" value="Bacteria"/>
</dbReference>
<dbReference type="PANTHER" id="PTHR43300:SF7">
    <property type="entry name" value="UDP-N-ACETYLBACILLOSAMINE N-ACETYLTRANSFERASE"/>
    <property type="match status" value="1"/>
</dbReference>
<feature type="active site" description="Proton acceptor" evidence="1">
    <location>
        <position position="136"/>
    </location>
</feature>
<feature type="domain" description="PglD N-terminal" evidence="3">
    <location>
        <begin position="3"/>
        <end position="81"/>
    </location>
</feature>
<dbReference type="EMBL" id="JNVM01000019">
    <property type="protein sequence ID" value="KEQ23880.1"/>
    <property type="molecule type" value="Genomic_DNA"/>
</dbReference>
<evidence type="ECO:0000259" key="3">
    <source>
        <dbReference type="Pfam" id="PF17836"/>
    </source>
</evidence>
<name>A0A081NZK7_9BACL</name>
<keyword evidence="4" id="KW-0808">Transferase</keyword>
<dbReference type="Gene3D" id="2.160.10.10">
    <property type="entry name" value="Hexapeptide repeat proteins"/>
    <property type="match status" value="1"/>
</dbReference>
<dbReference type="AlphaFoldDB" id="A0A081NZK7"/>
<protein>
    <submittedName>
        <fullName evidence="4">Acetyltransferase</fullName>
    </submittedName>
</protein>
<dbReference type="SUPFAM" id="SSF51161">
    <property type="entry name" value="Trimeric LpxA-like enzymes"/>
    <property type="match status" value="1"/>
</dbReference>
<dbReference type="GO" id="GO:0016740">
    <property type="term" value="F:transferase activity"/>
    <property type="evidence" value="ECO:0007669"/>
    <property type="project" value="UniProtKB-KW"/>
</dbReference>
<accession>A0A081NZK7</accession>
<dbReference type="Proteomes" id="UP000028123">
    <property type="component" value="Unassembled WGS sequence"/>
</dbReference>
<dbReference type="InterPro" id="IPR011004">
    <property type="entry name" value="Trimer_LpxA-like_sf"/>
</dbReference>